<keyword evidence="4" id="KW-1185">Reference proteome</keyword>
<comment type="caution">
    <text evidence="3">The sequence shown here is derived from an EMBL/GenBank/DDBJ whole genome shotgun (WGS) entry which is preliminary data.</text>
</comment>
<dbReference type="EMBL" id="RHLK01000016">
    <property type="protein sequence ID" value="MVP01975.1"/>
    <property type="molecule type" value="Genomic_DNA"/>
</dbReference>
<accession>A0A7X3K1C6</accession>
<sequence length="136" mass="14266">MMIAVMALTGCGSSSGGNGHEGHTAGGSLPGGADALTPIEAEVKLPQEPVKAGSTAIVEVIVTQAGKPVDDAEEVLFEVWKEGTPDDKHEKIKAEPGKNGAYTLKKKFTEPGNYSIISHVSARTMHTMPKVELKVE</sequence>
<dbReference type="OrthoDB" id="2679563at2"/>
<name>A0A7X3K1C6_9BACL</name>
<evidence type="ECO:0000256" key="1">
    <source>
        <dbReference type="SAM" id="MobiDB-lite"/>
    </source>
</evidence>
<reference evidence="3 4" key="1">
    <citation type="journal article" date="2019" name="Microorganisms">
        <title>Paenibacillus lutrae sp. nov., A Chitinolytic Species Isolated from A River Otter in Castril Natural Park, Granada, Spain.</title>
        <authorList>
            <person name="Rodriguez M."/>
            <person name="Reina J.C."/>
            <person name="Bejar V."/>
            <person name="Llamas I."/>
        </authorList>
    </citation>
    <scope>NUCLEOTIDE SEQUENCE [LARGE SCALE GENOMIC DNA]</scope>
    <source>
        <strain evidence="3 4">N10</strain>
    </source>
</reference>
<evidence type="ECO:0000259" key="2">
    <source>
        <dbReference type="Pfam" id="PF13115"/>
    </source>
</evidence>
<dbReference type="InterPro" id="IPR032693">
    <property type="entry name" value="YtkA-like_dom"/>
</dbReference>
<feature type="region of interest" description="Disordered" evidence="1">
    <location>
        <begin position="13"/>
        <end position="34"/>
    </location>
</feature>
<dbReference type="Proteomes" id="UP000490800">
    <property type="component" value="Unassembled WGS sequence"/>
</dbReference>
<evidence type="ECO:0000313" key="3">
    <source>
        <dbReference type="EMBL" id="MVP01975.1"/>
    </source>
</evidence>
<dbReference type="Pfam" id="PF13115">
    <property type="entry name" value="YtkA"/>
    <property type="match status" value="1"/>
</dbReference>
<evidence type="ECO:0000313" key="4">
    <source>
        <dbReference type="Proteomes" id="UP000490800"/>
    </source>
</evidence>
<feature type="domain" description="YtkA-like" evidence="2">
    <location>
        <begin position="36"/>
        <end position="119"/>
    </location>
</feature>
<gene>
    <name evidence="3" type="ORF">EDM21_21080</name>
</gene>
<feature type="compositionally biased region" description="Gly residues" evidence="1">
    <location>
        <begin position="13"/>
        <end position="30"/>
    </location>
</feature>
<organism evidence="3 4">
    <name type="scientific">Paenibacillus lutrae</name>
    <dbReference type="NCBI Taxonomy" id="2078573"/>
    <lineage>
        <taxon>Bacteria</taxon>
        <taxon>Bacillati</taxon>
        <taxon>Bacillota</taxon>
        <taxon>Bacilli</taxon>
        <taxon>Bacillales</taxon>
        <taxon>Paenibacillaceae</taxon>
        <taxon>Paenibacillus</taxon>
    </lineage>
</organism>
<protein>
    <recommendedName>
        <fullName evidence="2">YtkA-like domain-containing protein</fullName>
    </recommendedName>
</protein>
<proteinExistence type="predicted"/>
<dbReference type="AlphaFoldDB" id="A0A7X3K1C6"/>